<evidence type="ECO:0000313" key="2">
    <source>
        <dbReference type="EMBL" id="PYD75736.1"/>
    </source>
</evidence>
<dbReference type="EMBL" id="NOXG01000006">
    <property type="protein sequence ID" value="PYD75736.1"/>
    <property type="molecule type" value="Genomic_DNA"/>
</dbReference>
<evidence type="ECO:0000256" key="1">
    <source>
        <dbReference type="SAM" id="Phobius"/>
    </source>
</evidence>
<evidence type="ECO:0000313" key="3">
    <source>
        <dbReference type="Proteomes" id="UP000247609"/>
    </source>
</evidence>
<keyword evidence="1" id="KW-0812">Transmembrane</keyword>
<keyword evidence="1" id="KW-1133">Transmembrane helix</keyword>
<feature type="transmembrane region" description="Helical" evidence="1">
    <location>
        <begin position="128"/>
        <end position="148"/>
    </location>
</feature>
<dbReference type="AlphaFoldDB" id="A0A318Q7W4"/>
<comment type="caution">
    <text evidence="2">The sequence shown here is derived from an EMBL/GenBank/DDBJ whole genome shotgun (WGS) entry which is preliminary data.</text>
</comment>
<organism evidence="2 3">
    <name type="scientific">Novacetimonas pomaceti</name>
    <dbReference type="NCBI Taxonomy" id="2021998"/>
    <lineage>
        <taxon>Bacteria</taxon>
        <taxon>Pseudomonadati</taxon>
        <taxon>Pseudomonadota</taxon>
        <taxon>Alphaproteobacteria</taxon>
        <taxon>Acetobacterales</taxon>
        <taxon>Acetobacteraceae</taxon>
        <taxon>Novacetimonas</taxon>
    </lineage>
</organism>
<keyword evidence="1" id="KW-0472">Membrane</keyword>
<dbReference type="Proteomes" id="UP000247609">
    <property type="component" value="Unassembled WGS sequence"/>
</dbReference>
<proteinExistence type="predicted"/>
<feature type="transmembrane region" description="Helical" evidence="1">
    <location>
        <begin position="33"/>
        <end position="52"/>
    </location>
</feature>
<feature type="transmembrane region" description="Helical" evidence="1">
    <location>
        <begin position="58"/>
        <end position="81"/>
    </location>
</feature>
<sequence length="207" mass="22171">MEIPHKTSPSDDLAFLRALAEAGRDVPLTCGPYFLAAGLVFGAASFVAWGISQASTHFAAMAIQLVWMIAGLAYVPIVWVLNRRTDAVAGSTATINRAVATIWTGLSWGIVTMFVCSMILCWRYDSPMIWAAFPSTMLALYGAGWGATAFISRQGWLKLVTAGSFLAAITVAAATGSSYTFLIYGVLLVVLIAIPGWVLIQRRTQTA</sequence>
<name>A0A318Q7W4_9PROT</name>
<reference evidence="2 3" key="1">
    <citation type="submission" date="2017-07" db="EMBL/GenBank/DDBJ databases">
        <title>A draft genome sequence of Komagataeibacter sp. T5K1.</title>
        <authorList>
            <person name="Skraban J."/>
            <person name="Cleenwerck I."/>
            <person name="Vandamme P."/>
            <person name="Trcek J."/>
        </authorList>
    </citation>
    <scope>NUCLEOTIDE SEQUENCE [LARGE SCALE GENOMIC DNA]</scope>
    <source>
        <strain evidence="2 3">T5K1</strain>
    </source>
</reference>
<gene>
    <name evidence="2" type="ORF">CFR71_08065</name>
</gene>
<dbReference type="RefSeq" id="WP_110529806.1">
    <property type="nucleotide sequence ID" value="NZ_NOXG01000006.1"/>
</dbReference>
<feature type="transmembrane region" description="Helical" evidence="1">
    <location>
        <begin position="181"/>
        <end position="200"/>
    </location>
</feature>
<accession>A0A318Q7W4</accession>
<feature type="transmembrane region" description="Helical" evidence="1">
    <location>
        <begin position="102"/>
        <end position="122"/>
    </location>
</feature>
<protein>
    <submittedName>
        <fullName evidence="2">Uncharacterized protein</fullName>
    </submittedName>
</protein>